<name>A0A9P0HUF7_NEZVI</name>
<keyword evidence="3" id="KW-1185">Reference proteome</keyword>
<dbReference type="GO" id="GO:0001650">
    <property type="term" value="C:fibrillar center"/>
    <property type="evidence" value="ECO:0007669"/>
    <property type="project" value="TreeGrafter"/>
</dbReference>
<organism evidence="2 3">
    <name type="scientific">Nezara viridula</name>
    <name type="common">Southern green stink bug</name>
    <name type="synonym">Cimex viridulus</name>
    <dbReference type="NCBI Taxonomy" id="85310"/>
    <lineage>
        <taxon>Eukaryota</taxon>
        <taxon>Metazoa</taxon>
        <taxon>Ecdysozoa</taxon>
        <taxon>Arthropoda</taxon>
        <taxon>Hexapoda</taxon>
        <taxon>Insecta</taxon>
        <taxon>Pterygota</taxon>
        <taxon>Neoptera</taxon>
        <taxon>Paraneoptera</taxon>
        <taxon>Hemiptera</taxon>
        <taxon>Heteroptera</taxon>
        <taxon>Panheteroptera</taxon>
        <taxon>Pentatomomorpha</taxon>
        <taxon>Pentatomoidea</taxon>
        <taxon>Pentatomidae</taxon>
        <taxon>Pentatominae</taxon>
        <taxon>Nezara</taxon>
    </lineage>
</organism>
<feature type="domain" description="Ribosomal protein eL8/eL30/eS12/Gadd45" evidence="1">
    <location>
        <begin position="83"/>
        <end position="143"/>
    </location>
</feature>
<dbReference type="InterPro" id="IPR004038">
    <property type="entry name" value="Ribosomal_eL8/eL30/eS12/Gad45"/>
</dbReference>
<evidence type="ECO:0000313" key="2">
    <source>
        <dbReference type="EMBL" id="CAH1407933.1"/>
    </source>
</evidence>
<dbReference type="PANTHER" id="PTHR46948">
    <property type="entry name" value="RIBONUCLEASE P PROTEIN SUBUNIT P38"/>
    <property type="match status" value="1"/>
</dbReference>
<dbReference type="Pfam" id="PF01248">
    <property type="entry name" value="Ribosomal_L7Ae"/>
    <property type="match status" value="1"/>
</dbReference>
<dbReference type="GO" id="GO:0004526">
    <property type="term" value="F:ribonuclease P activity"/>
    <property type="evidence" value="ECO:0007669"/>
    <property type="project" value="TreeGrafter"/>
</dbReference>
<dbReference type="PANTHER" id="PTHR46948:SF1">
    <property type="entry name" value="RIBONUCLEASE P PROTEIN SUBUNIT P38"/>
    <property type="match status" value="1"/>
</dbReference>
<protein>
    <recommendedName>
        <fullName evidence="1">Ribosomal protein eL8/eL30/eS12/Gadd45 domain-containing protein</fullName>
    </recommendedName>
</protein>
<dbReference type="GO" id="GO:0033204">
    <property type="term" value="F:ribonuclease P RNA binding"/>
    <property type="evidence" value="ECO:0007669"/>
    <property type="project" value="TreeGrafter"/>
</dbReference>
<dbReference type="Proteomes" id="UP001152798">
    <property type="component" value="Chromosome 7"/>
</dbReference>
<dbReference type="GO" id="GO:0001682">
    <property type="term" value="P:tRNA 5'-leader removal"/>
    <property type="evidence" value="ECO:0007669"/>
    <property type="project" value="InterPro"/>
</dbReference>
<dbReference type="GO" id="GO:0000172">
    <property type="term" value="C:ribonuclease MRP complex"/>
    <property type="evidence" value="ECO:0007669"/>
    <property type="project" value="InterPro"/>
</dbReference>
<reference evidence="2" key="1">
    <citation type="submission" date="2022-01" db="EMBL/GenBank/DDBJ databases">
        <authorList>
            <person name="King R."/>
        </authorList>
    </citation>
    <scope>NUCLEOTIDE SEQUENCE</scope>
</reference>
<dbReference type="GO" id="GO:0005655">
    <property type="term" value="C:nucleolar ribonuclease P complex"/>
    <property type="evidence" value="ECO:0007669"/>
    <property type="project" value="InterPro"/>
</dbReference>
<dbReference type="AlphaFoldDB" id="A0A9P0HUF7"/>
<dbReference type="Gene3D" id="3.30.1330.30">
    <property type="match status" value="1"/>
</dbReference>
<accession>A0A9P0HUF7</accession>
<proteinExistence type="predicted"/>
<dbReference type="EMBL" id="OV725083">
    <property type="protein sequence ID" value="CAH1407933.1"/>
    <property type="molecule type" value="Genomic_DNA"/>
</dbReference>
<gene>
    <name evidence="2" type="ORF">NEZAVI_LOCUS15554</name>
</gene>
<dbReference type="OrthoDB" id="20109at2759"/>
<dbReference type="InterPro" id="IPR029064">
    <property type="entry name" value="Ribosomal_eL30-like_sf"/>
</dbReference>
<evidence type="ECO:0000313" key="3">
    <source>
        <dbReference type="Proteomes" id="UP001152798"/>
    </source>
</evidence>
<sequence length="299" mass="34331">MGKKSNKSSRNVLALPEDPFWPVLEESGIKTSLLEKVREALKVAKTIHPQLKWSEFRKMNKEQKAKHVEQFFMNLPTEEQALHKKAKELKKYLAIGINEVSRGLEKKELACCLIHGQAKPKLLISYVIQLARGRGVPILIVNDLKQSLKESLGFSSLAIGFLKDVTVNEEHEFHELCKHVIDLSKGFSKDLEEPADPTHDEKQETEDIKYKKSADTNFTEMIIDCSSLYLYRTSSDYRVFHPPDEESISDEADEMNISKDRLDIEVLPDDCPIPFKKTKFIEPIILKVQSNPNKIRKKK</sequence>
<evidence type="ECO:0000259" key="1">
    <source>
        <dbReference type="Pfam" id="PF01248"/>
    </source>
</evidence>
<dbReference type="SUPFAM" id="SSF55315">
    <property type="entry name" value="L30e-like"/>
    <property type="match status" value="1"/>
</dbReference>
<dbReference type="InterPro" id="IPR042848">
    <property type="entry name" value="Rpp38"/>
</dbReference>